<dbReference type="InterPro" id="IPR026022">
    <property type="entry name" value="PhoU_dom"/>
</dbReference>
<organism evidence="8 9">
    <name type="scientific">Aneurinibacillus soli</name>
    <dbReference type="NCBI Taxonomy" id="1500254"/>
    <lineage>
        <taxon>Bacteria</taxon>
        <taxon>Bacillati</taxon>
        <taxon>Bacillota</taxon>
        <taxon>Bacilli</taxon>
        <taxon>Bacillales</taxon>
        <taxon>Paenibacillaceae</taxon>
        <taxon>Aneurinibacillus group</taxon>
        <taxon>Aneurinibacillus</taxon>
    </lineage>
</organism>
<keyword evidence="6 7" id="KW-0592">Phosphate transport</keyword>
<dbReference type="GO" id="GO:0045936">
    <property type="term" value="P:negative regulation of phosphate metabolic process"/>
    <property type="evidence" value="ECO:0007669"/>
    <property type="project" value="InterPro"/>
</dbReference>
<dbReference type="GO" id="GO:0030643">
    <property type="term" value="P:intracellular phosphate ion homeostasis"/>
    <property type="evidence" value="ECO:0007669"/>
    <property type="project" value="InterPro"/>
</dbReference>
<dbReference type="PIRSF" id="PIRSF003107">
    <property type="entry name" value="PhoU"/>
    <property type="match status" value="1"/>
</dbReference>
<dbReference type="PANTHER" id="PTHR42930">
    <property type="entry name" value="PHOSPHATE-SPECIFIC TRANSPORT SYSTEM ACCESSORY PROTEIN PHOU"/>
    <property type="match status" value="1"/>
</dbReference>
<dbReference type="GO" id="GO:0005737">
    <property type="term" value="C:cytoplasm"/>
    <property type="evidence" value="ECO:0007669"/>
    <property type="project" value="UniProtKB-SubCell"/>
</dbReference>
<evidence type="ECO:0000313" key="8">
    <source>
        <dbReference type="EMBL" id="BAU28637.1"/>
    </source>
</evidence>
<evidence type="ECO:0000256" key="4">
    <source>
        <dbReference type="ARBA" id="ARBA00022448"/>
    </source>
</evidence>
<dbReference type="PANTHER" id="PTHR42930:SF3">
    <property type="entry name" value="PHOSPHATE-SPECIFIC TRANSPORT SYSTEM ACCESSORY PROTEIN PHOU"/>
    <property type="match status" value="1"/>
</dbReference>
<keyword evidence="9" id="KW-1185">Reference proteome</keyword>
<dbReference type="NCBIfam" id="TIGR02135">
    <property type="entry name" value="phoU_full"/>
    <property type="match status" value="1"/>
</dbReference>
<evidence type="ECO:0000256" key="2">
    <source>
        <dbReference type="ARBA" id="ARBA00008107"/>
    </source>
</evidence>
<keyword evidence="4 7" id="KW-0813">Transport</keyword>
<sequence length="215" mass="24460">MMQTHSFEQVKQQIIELAYMVRGHFLQATQAFEQKNAELAREVTAQDEEANALTDSVSKHSLSLIALQAPVAGDMRTVGAYLKIVTDLERIGDQAVDMADAVIRMDKTEKELPFFSIMDMTDAVKGILDTTIQAFEKEDINPLHTLNDMDDVIDTLHRRNVEMLESLLEKEPQHFREAIQYIKLLHALERIGDHATNIGEWTLYMKTGHIADLNH</sequence>
<accession>A0A0U5BD22</accession>
<comment type="subcellular location">
    <subcellularLocation>
        <location evidence="1 7">Cytoplasm</location>
    </subcellularLocation>
</comment>
<dbReference type="Gene3D" id="1.20.58.220">
    <property type="entry name" value="Phosphate transport system protein phou homolog 2, domain 2"/>
    <property type="match status" value="1"/>
</dbReference>
<evidence type="ECO:0000256" key="5">
    <source>
        <dbReference type="ARBA" id="ARBA00022490"/>
    </source>
</evidence>
<keyword evidence="5 7" id="KW-0963">Cytoplasm</keyword>
<dbReference type="EMBL" id="AP017312">
    <property type="protein sequence ID" value="BAU28637.1"/>
    <property type="molecule type" value="Genomic_DNA"/>
</dbReference>
<dbReference type="Proteomes" id="UP000217696">
    <property type="component" value="Chromosome"/>
</dbReference>
<dbReference type="GO" id="GO:0006817">
    <property type="term" value="P:phosphate ion transport"/>
    <property type="evidence" value="ECO:0007669"/>
    <property type="project" value="UniProtKB-KW"/>
</dbReference>
<dbReference type="KEGG" id="asoc:CB4_02812"/>
<dbReference type="AlphaFoldDB" id="A0A0U5BD22"/>
<name>A0A0U5BD22_9BACL</name>
<evidence type="ECO:0000256" key="7">
    <source>
        <dbReference type="PIRNR" id="PIRNR003107"/>
    </source>
</evidence>
<evidence type="ECO:0000256" key="1">
    <source>
        <dbReference type="ARBA" id="ARBA00004496"/>
    </source>
</evidence>
<comment type="subunit">
    <text evidence="3 7">Homodimer.</text>
</comment>
<reference evidence="8 9" key="1">
    <citation type="submission" date="2015-12" db="EMBL/GenBank/DDBJ databases">
        <title>Genome sequence of Aneurinibacillus soli.</title>
        <authorList>
            <person name="Lee J.S."/>
            <person name="Lee K.C."/>
            <person name="Kim K.K."/>
            <person name="Lee B.W."/>
        </authorList>
    </citation>
    <scope>NUCLEOTIDE SEQUENCE [LARGE SCALE GENOMIC DNA]</scope>
    <source>
        <strain evidence="8 9">CB4</strain>
    </source>
</reference>
<comment type="function">
    <text evidence="7">Plays a role in the regulation of phosphate uptake.</text>
</comment>
<evidence type="ECO:0000313" key="9">
    <source>
        <dbReference type="Proteomes" id="UP000217696"/>
    </source>
</evidence>
<gene>
    <name evidence="8" type="ORF">CB4_02812</name>
</gene>
<dbReference type="Pfam" id="PF01895">
    <property type="entry name" value="PhoU"/>
    <property type="match status" value="2"/>
</dbReference>
<dbReference type="InterPro" id="IPR028366">
    <property type="entry name" value="PhoU"/>
</dbReference>
<dbReference type="OrthoDB" id="9814256at2"/>
<comment type="similarity">
    <text evidence="2 7">Belongs to the PhoU family.</text>
</comment>
<dbReference type="InterPro" id="IPR038078">
    <property type="entry name" value="PhoU-like_sf"/>
</dbReference>
<dbReference type="SUPFAM" id="SSF109755">
    <property type="entry name" value="PhoU-like"/>
    <property type="match status" value="1"/>
</dbReference>
<evidence type="ECO:0000256" key="3">
    <source>
        <dbReference type="ARBA" id="ARBA00011738"/>
    </source>
</evidence>
<protein>
    <recommendedName>
        <fullName evidence="7">Phosphate-specific transport system accessory protein PhoU</fullName>
    </recommendedName>
</protein>
<dbReference type="FunFam" id="1.20.58.220:FF:000004">
    <property type="entry name" value="Phosphate-specific transport system accessory protein PhoU"/>
    <property type="match status" value="1"/>
</dbReference>
<evidence type="ECO:0000256" key="6">
    <source>
        <dbReference type="ARBA" id="ARBA00022592"/>
    </source>
</evidence>
<proteinExistence type="inferred from homology"/>